<dbReference type="SUPFAM" id="SSF75304">
    <property type="entry name" value="Amidase signature (AS) enzymes"/>
    <property type="match status" value="1"/>
</dbReference>
<gene>
    <name evidence="3" type="ORF">MC7420_1055</name>
</gene>
<dbReference type="OrthoDB" id="9811471at2"/>
<dbReference type="Proteomes" id="UP000003835">
    <property type="component" value="Unassembled WGS sequence"/>
</dbReference>
<dbReference type="Gene3D" id="3.90.1300.10">
    <property type="entry name" value="Amidase signature (AS) domain"/>
    <property type="match status" value="1"/>
</dbReference>
<dbReference type="Pfam" id="PF01425">
    <property type="entry name" value="Amidase"/>
    <property type="match status" value="1"/>
</dbReference>
<feature type="domain" description="Amidase" evidence="2">
    <location>
        <begin position="60"/>
        <end position="291"/>
    </location>
</feature>
<keyword evidence="4" id="KW-1185">Reference proteome</keyword>
<feature type="coiled-coil region" evidence="1">
    <location>
        <begin position="78"/>
        <end position="105"/>
    </location>
</feature>
<keyword evidence="1" id="KW-0175">Coiled coil</keyword>
<evidence type="ECO:0000313" key="3">
    <source>
        <dbReference type="EMBL" id="EDX72386.1"/>
    </source>
</evidence>
<evidence type="ECO:0000313" key="4">
    <source>
        <dbReference type="Proteomes" id="UP000003835"/>
    </source>
</evidence>
<proteinExistence type="predicted"/>
<dbReference type="PANTHER" id="PTHR42678">
    <property type="entry name" value="AMIDASE"/>
    <property type="match status" value="1"/>
</dbReference>
<dbReference type="EMBL" id="DS989865">
    <property type="protein sequence ID" value="EDX72386.1"/>
    <property type="molecule type" value="Genomic_DNA"/>
</dbReference>
<dbReference type="PANTHER" id="PTHR42678:SF5">
    <property type="entry name" value="GLUTAMYL-TRNA(GLN) AMIDOTRANSFERASE SUBUNIT A"/>
    <property type="match status" value="1"/>
</dbReference>
<name>B4W0J4_9CYAN</name>
<dbReference type="RefSeq" id="WP_006104662.1">
    <property type="nucleotide sequence ID" value="NZ_DS989865.1"/>
</dbReference>
<sequence>MKKHSSNLSKLTNQAIAVLSVIGLSGFPLSAIAETFRLREATVSDVNQAFDSGDLTSEQLVQLYLNRIQAYEDRNAGINALISINSNALAEAKELDRERQEKGKRSPLHGIPIILKDNYDTADMPTTAGSVLLKGSVPPDDAFTVQKLRQAGAIILAKANMSEFASSDGWLGYSSLGGLTLNPYNLSRNPSGSSGGSAAAIAANLAMLATGTDTSGSIRGPAAVTGIVGIKPTQGLVSRDGIVPLTLSFDTAGPMARTVRDAAIALGIMAGVDANDYRTLESQGKSHQDYTPFLKADALNGARNSLEGKSVR</sequence>
<dbReference type="STRING" id="118168.MC7420_1055"/>
<dbReference type="InterPro" id="IPR036928">
    <property type="entry name" value="AS_sf"/>
</dbReference>
<protein>
    <submittedName>
        <fullName evidence="3">Amidase, putative</fullName>
    </submittedName>
</protein>
<evidence type="ECO:0000259" key="2">
    <source>
        <dbReference type="Pfam" id="PF01425"/>
    </source>
</evidence>
<dbReference type="HOGENOM" id="CLU_009600_14_0_3"/>
<accession>B4W0J4</accession>
<reference evidence="3 4" key="1">
    <citation type="submission" date="2008-07" db="EMBL/GenBank/DDBJ databases">
        <authorList>
            <person name="Tandeau de Marsac N."/>
            <person name="Ferriera S."/>
            <person name="Johnson J."/>
            <person name="Kravitz S."/>
            <person name="Beeson K."/>
            <person name="Sutton G."/>
            <person name="Rogers Y.-H."/>
            <person name="Friedman R."/>
            <person name="Frazier M."/>
            <person name="Venter J.C."/>
        </authorList>
    </citation>
    <scope>NUCLEOTIDE SEQUENCE [LARGE SCALE GENOMIC DNA]</scope>
    <source>
        <strain evidence="3 4">PCC 7420</strain>
    </source>
</reference>
<dbReference type="AlphaFoldDB" id="B4W0J4"/>
<evidence type="ECO:0000256" key="1">
    <source>
        <dbReference type="SAM" id="Coils"/>
    </source>
</evidence>
<dbReference type="InterPro" id="IPR023631">
    <property type="entry name" value="Amidase_dom"/>
</dbReference>
<dbReference type="eggNOG" id="COG0154">
    <property type="taxonomic scope" value="Bacteria"/>
</dbReference>
<organism evidence="3 4">
    <name type="scientific">Coleofasciculus chthonoplastes PCC 7420</name>
    <dbReference type="NCBI Taxonomy" id="118168"/>
    <lineage>
        <taxon>Bacteria</taxon>
        <taxon>Bacillati</taxon>
        <taxon>Cyanobacteriota</taxon>
        <taxon>Cyanophyceae</taxon>
        <taxon>Coleofasciculales</taxon>
        <taxon>Coleofasciculaceae</taxon>
        <taxon>Coleofasciculus</taxon>
    </lineage>
</organism>